<keyword evidence="4" id="KW-0479">Metal-binding</keyword>
<dbReference type="GO" id="GO:0046872">
    <property type="term" value="F:metal ion binding"/>
    <property type="evidence" value="ECO:0007669"/>
    <property type="project" value="UniProtKB-KW"/>
</dbReference>
<dbReference type="CDD" id="cd00207">
    <property type="entry name" value="fer2"/>
    <property type="match status" value="1"/>
</dbReference>
<evidence type="ECO:0000256" key="1">
    <source>
        <dbReference type="ARBA" id="ARBA00007874"/>
    </source>
</evidence>
<gene>
    <name evidence="10" type="ORF">EF878_04520</name>
    <name evidence="11" type="ORF">EFS38_07270</name>
</gene>
<evidence type="ECO:0000256" key="2">
    <source>
        <dbReference type="ARBA" id="ARBA00022448"/>
    </source>
</evidence>
<dbReference type="EMBL" id="RJLS01000007">
    <property type="protein sequence ID" value="RNM25023.1"/>
    <property type="molecule type" value="Genomic_DNA"/>
</dbReference>
<keyword evidence="6" id="KW-0408">Iron</keyword>
<evidence type="ECO:0000259" key="9">
    <source>
        <dbReference type="PROSITE" id="PS51085"/>
    </source>
</evidence>
<proteinExistence type="inferred from homology"/>
<name>A0A3N0G8H4_9GAMM</name>
<dbReference type="PANTHER" id="PTHR43112">
    <property type="entry name" value="FERREDOXIN"/>
    <property type="match status" value="1"/>
</dbReference>
<comment type="caution">
    <text evidence="10">The sequence shown here is derived from an EMBL/GenBank/DDBJ whole genome shotgun (WGS) entry which is preliminary data.</text>
</comment>
<evidence type="ECO:0000313" key="12">
    <source>
        <dbReference type="Proteomes" id="UP000271870"/>
    </source>
</evidence>
<dbReference type="PANTHER" id="PTHR43112:SF3">
    <property type="entry name" value="FERREDOXIN-2, CHLOROPLASTIC"/>
    <property type="match status" value="1"/>
</dbReference>
<dbReference type="Proteomes" id="UP000271870">
    <property type="component" value="Unassembled WGS sequence"/>
</dbReference>
<dbReference type="RefSeq" id="WP_033569426.1">
    <property type="nucleotide sequence ID" value="NZ_JBPWOM010000052.1"/>
</dbReference>
<protein>
    <submittedName>
        <fullName evidence="10">Ferredoxin</fullName>
    </submittedName>
</protein>
<comment type="similarity">
    <text evidence="1">Belongs to the 2Fe2S plant-type ferredoxin family.</text>
</comment>
<dbReference type="PROSITE" id="PS00197">
    <property type="entry name" value="2FE2S_FER_1"/>
    <property type="match status" value="1"/>
</dbReference>
<evidence type="ECO:0000256" key="6">
    <source>
        <dbReference type="ARBA" id="ARBA00023004"/>
    </source>
</evidence>
<dbReference type="SUPFAM" id="SSF54292">
    <property type="entry name" value="2Fe-2S ferredoxin-like"/>
    <property type="match status" value="1"/>
</dbReference>
<dbReference type="InterPro" id="IPR036010">
    <property type="entry name" value="2Fe-2S_ferredoxin-like_sf"/>
</dbReference>
<evidence type="ECO:0000313" key="11">
    <source>
        <dbReference type="EMBL" id="RNM25023.1"/>
    </source>
</evidence>
<keyword evidence="7" id="KW-0411">Iron-sulfur</keyword>
<reference evidence="12 13" key="1">
    <citation type="submission" date="2018-11" db="EMBL/GenBank/DDBJ databases">
        <title>Characterization of surface water Dickeya isolates.</title>
        <authorList>
            <person name="Van Gijsegem F."/>
            <person name="Pedron J."/>
        </authorList>
    </citation>
    <scope>NUCLEOTIDE SEQUENCE [LARGE SCALE GENOMIC DNA]</scope>
    <source>
        <strain evidence="10 13">FVG1-MFV-O17</strain>
        <strain evidence="11 12">FVG10-MFV-A16</strain>
    </source>
</reference>
<dbReference type="Gene3D" id="3.10.20.30">
    <property type="match status" value="1"/>
</dbReference>
<dbReference type="Proteomes" id="UP000276061">
    <property type="component" value="Unassembled WGS sequence"/>
</dbReference>
<dbReference type="EMBL" id="RJLR01000008">
    <property type="protein sequence ID" value="RNM08591.1"/>
    <property type="molecule type" value="Genomic_DNA"/>
</dbReference>
<evidence type="ECO:0000256" key="3">
    <source>
        <dbReference type="ARBA" id="ARBA00022714"/>
    </source>
</evidence>
<evidence type="ECO:0000256" key="7">
    <source>
        <dbReference type="ARBA" id="ARBA00023014"/>
    </source>
</evidence>
<keyword evidence="3" id="KW-0001">2Fe-2S</keyword>
<dbReference type="InterPro" id="IPR001041">
    <property type="entry name" value="2Fe-2S_ferredoxin-type"/>
</dbReference>
<evidence type="ECO:0000256" key="5">
    <source>
        <dbReference type="ARBA" id="ARBA00022982"/>
    </source>
</evidence>
<sequence length="90" mass="9971">MKQDFTCKIKNTGQTFPLTEEETILVSSHQAEIPLKYHCNAGHCGICKVKLTQGEADMQHAGGISRDDIKNGYILPCCTHPLSNIEIEVQ</sequence>
<keyword evidence="5" id="KW-0249">Electron transport</keyword>
<accession>A0A3N0G8H4</accession>
<dbReference type="InterPro" id="IPR012675">
    <property type="entry name" value="Beta-grasp_dom_sf"/>
</dbReference>
<dbReference type="Pfam" id="PF00111">
    <property type="entry name" value="Fer2"/>
    <property type="match status" value="1"/>
</dbReference>
<dbReference type="OrthoDB" id="581532at2"/>
<feature type="domain" description="2Fe-2S ferredoxin-type" evidence="9">
    <location>
        <begin position="3"/>
        <end position="90"/>
    </location>
</feature>
<organism evidence="10 13">
    <name type="scientific">Dickeya undicola</name>
    <dbReference type="NCBI Taxonomy" id="1577887"/>
    <lineage>
        <taxon>Bacteria</taxon>
        <taxon>Pseudomonadati</taxon>
        <taxon>Pseudomonadota</taxon>
        <taxon>Gammaproteobacteria</taxon>
        <taxon>Enterobacterales</taxon>
        <taxon>Pectobacteriaceae</taxon>
        <taxon>Dickeya</taxon>
    </lineage>
</organism>
<dbReference type="PROSITE" id="PS51085">
    <property type="entry name" value="2FE2S_FER_2"/>
    <property type="match status" value="1"/>
</dbReference>
<dbReference type="GO" id="GO:0051537">
    <property type="term" value="F:2 iron, 2 sulfur cluster binding"/>
    <property type="evidence" value="ECO:0007669"/>
    <property type="project" value="UniProtKB-KW"/>
</dbReference>
<evidence type="ECO:0000313" key="10">
    <source>
        <dbReference type="EMBL" id="RNM08591.1"/>
    </source>
</evidence>
<evidence type="ECO:0000313" key="13">
    <source>
        <dbReference type="Proteomes" id="UP000276061"/>
    </source>
</evidence>
<dbReference type="AlphaFoldDB" id="A0A3N0G8H4"/>
<comment type="cofactor">
    <cofactor evidence="8">
        <name>[2Fe-2S] cluster</name>
        <dbReference type="ChEBI" id="CHEBI:190135"/>
    </cofactor>
</comment>
<evidence type="ECO:0000256" key="8">
    <source>
        <dbReference type="ARBA" id="ARBA00034078"/>
    </source>
</evidence>
<evidence type="ECO:0000256" key="4">
    <source>
        <dbReference type="ARBA" id="ARBA00022723"/>
    </source>
</evidence>
<keyword evidence="12" id="KW-1185">Reference proteome</keyword>
<dbReference type="InterPro" id="IPR006058">
    <property type="entry name" value="2Fe2S_fd_BS"/>
</dbReference>
<keyword evidence="2" id="KW-0813">Transport</keyword>